<protein>
    <submittedName>
        <fullName evidence="1">Uncharacterized protein</fullName>
    </submittedName>
</protein>
<evidence type="ECO:0000313" key="2">
    <source>
        <dbReference type="Proteomes" id="UP001474181"/>
    </source>
</evidence>
<organism evidence="1 2">
    <name type="scientific">Streptomyces hyaluromycini</name>
    <dbReference type="NCBI Taxonomy" id="1377993"/>
    <lineage>
        <taxon>Bacteria</taxon>
        <taxon>Bacillati</taxon>
        <taxon>Actinomycetota</taxon>
        <taxon>Actinomycetes</taxon>
        <taxon>Kitasatosporales</taxon>
        <taxon>Streptomycetaceae</taxon>
        <taxon>Streptomyces</taxon>
    </lineage>
</organism>
<accession>A0ABV1WRX6</accession>
<proteinExistence type="predicted"/>
<reference evidence="1 2" key="1">
    <citation type="submission" date="2024-06" db="EMBL/GenBank/DDBJ databases">
        <title>The Natural Products Discovery Center: Release of the First 8490 Sequenced Strains for Exploring Actinobacteria Biosynthetic Diversity.</title>
        <authorList>
            <person name="Kalkreuter E."/>
            <person name="Kautsar S.A."/>
            <person name="Yang D."/>
            <person name="Bader C.D."/>
            <person name="Teijaro C.N."/>
            <person name="Fluegel L."/>
            <person name="Davis C.M."/>
            <person name="Simpson J.R."/>
            <person name="Lauterbach L."/>
            <person name="Steele A.D."/>
            <person name="Gui C."/>
            <person name="Meng S."/>
            <person name="Li G."/>
            <person name="Viehrig K."/>
            <person name="Ye F."/>
            <person name="Su P."/>
            <person name="Kiefer A.F."/>
            <person name="Nichols A."/>
            <person name="Cepeda A.J."/>
            <person name="Yan W."/>
            <person name="Fan B."/>
            <person name="Jiang Y."/>
            <person name="Adhikari A."/>
            <person name="Zheng C.-J."/>
            <person name="Schuster L."/>
            <person name="Cowan T.M."/>
            <person name="Smanski M.J."/>
            <person name="Chevrette M.G."/>
            <person name="De Carvalho L.P.S."/>
            <person name="Shen B."/>
        </authorList>
    </citation>
    <scope>NUCLEOTIDE SEQUENCE [LARGE SCALE GENOMIC DNA]</scope>
    <source>
        <strain evidence="1 2">NPDC000234</strain>
    </source>
</reference>
<comment type="caution">
    <text evidence="1">The sequence shown here is derived from an EMBL/GenBank/DDBJ whole genome shotgun (WGS) entry which is preliminary data.</text>
</comment>
<name>A0ABV1WRX6_9ACTN</name>
<sequence>MTDTGPAGEGEGAPDGLLGWCLVANVARETAHGESALDIQHGTKHFRAGALLWLPPVRWDPGWGRWPAVGRHRGNSRRYVRMIVRAEDLENFRVKGVYSEALVRSLNGYDHDPAAPRTLQNPWTRERAQSWADGQNSDREPLFIEGHPYAHPRITVPNPPPEEIQIDGETLHLAHYGTRGARYSRTPPPVEWTPEP</sequence>
<dbReference type="RefSeq" id="WP_350778951.1">
    <property type="nucleotide sequence ID" value="NZ_JBEPEK010000046.1"/>
</dbReference>
<dbReference type="EMBL" id="JBEPEK010000046">
    <property type="protein sequence ID" value="MER7179611.1"/>
    <property type="molecule type" value="Genomic_DNA"/>
</dbReference>
<evidence type="ECO:0000313" key="1">
    <source>
        <dbReference type="EMBL" id="MER7179611.1"/>
    </source>
</evidence>
<dbReference type="Proteomes" id="UP001474181">
    <property type="component" value="Unassembled WGS sequence"/>
</dbReference>
<gene>
    <name evidence="1" type="ORF">ABT404_09015</name>
</gene>
<keyword evidence="2" id="KW-1185">Reference proteome</keyword>